<dbReference type="InterPro" id="IPR011009">
    <property type="entry name" value="Kinase-like_dom_sf"/>
</dbReference>
<keyword evidence="5" id="KW-0723">Serine/threonine-protein kinase</keyword>
<sequence>MAPDRRYVARSADGARTVLMSLPAPGADPGRWAAEARWANQLTQPGFWPVAQVGGTAAFPWHATPYRPVLPLTAAIAAHGGPLPEESVRVIGAALAEALASAHVLGVSHGGVSPATVLLTAYGPLLACLGATRIAALHDPAARAAAPEGTPHAELPGLDRGCVAPEQFAGQAVDPPGDVYALGAVLAYVATGHTVPEQVEIPAGLRTVITACLARVPGERPEPVRVMQELAPGAAYGTHVERSEPMSLPGRVVAALSEQAARVLAMEMPAKVR</sequence>
<keyword evidence="6" id="KW-1185">Reference proteome</keyword>
<dbReference type="GO" id="GO:0005524">
    <property type="term" value="F:ATP binding"/>
    <property type="evidence" value="ECO:0007669"/>
    <property type="project" value="UniProtKB-KW"/>
</dbReference>
<gene>
    <name evidence="5" type="ORF">FHS42_003219</name>
</gene>
<keyword evidence="3 5" id="KW-0418">Kinase</keyword>
<keyword evidence="1" id="KW-0808">Transferase</keyword>
<comment type="caution">
    <text evidence="5">The sequence shown here is derived from an EMBL/GenBank/DDBJ whole genome shotgun (WGS) entry which is preliminary data.</text>
</comment>
<name>A0A7W9QA21_9ACTN</name>
<dbReference type="PANTHER" id="PTHR43289">
    <property type="entry name" value="MITOGEN-ACTIVATED PROTEIN KINASE KINASE KINASE 20-RELATED"/>
    <property type="match status" value="1"/>
</dbReference>
<organism evidence="5 6">
    <name type="scientific">Streptomyces zagrosensis</name>
    <dbReference type="NCBI Taxonomy" id="1042984"/>
    <lineage>
        <taxon>Bacteria</taxon>
        <taxon>Bacillati</taxon>
        <taxon>Actinomycetota</taxon>
        <taxon>Actinomycetes</taxon>
        <taxon>Kitasatosporales</taxon>
        <taxon>Streptomycetaceae</taxon>
        <taxon>Streptomyces</taxon>
    </lineage>
</organism>
<dbReference type="SUPFAM" id="SSF56112">
    <property type="entry name" value="Protein kinase-like (PK-like)"/>
    <property type="match status" value="1"/>
</dbReference>
<evidence type="ECO:0000313" key="6">
    <source>
        <dbReference type="Proteomes" id="UP000588098"/>
    </source>
</evidence>
<evidence type="ECO:0000256" key="4">
    <source>
        <dbReference type="ARBA" id="ARBA00022840"/>
    </source>
</evidence>
<protein>
    <submittedName>
        <fullName evidence="5">Serine/threonine protein kinase</fullName>
    </submittedName>
</protein>
<evidence type="ECO:0000256" key="1">
    <source>
        <dbReference type="ARBA" id="ARBA00022679"/>
    </source>
</evidence>
<keyword evidence="4" id="KW-0067">ATP-binding</keyword>
<evidence type="ECO:0000256" key="3">
    <source>
        <dbReference type="ARBA" id="ARBA00022777"/>
    </source>
</evidence>
<dbReference type="PANTHER" id="PTHR43289:SF34">
    <property type="entry name" value="SERINE_THREONINE-PROTEIN KINASE YBDM-RELATED"/>
    <property type="match status" value="1"/>
</dbReference>
<keyword evidence="2" id="KW-0547">Nucleotide-binding</keyword>
<dbReference type="AlphaFoldDB" id="A0A7W9QA21"/>
<reference evidence="5 6" key="1">
    <citation type="submission" date="2020-08" db="EMBL/GenBank/DDBJ databases">
        <title>Genomic Encyclopedia of Type Strains, Phase III (KMG-III): the genomes of soil and plant-associated and newly described type strains.</title>
        <authorList>
            <person name="Whitman W."/>
        </authorList>
    </citation>
    <scope>NUCLEOTIDE SEQUENCE [LARGE SCALE GENOMIC DNA]</scope>
    <source>
        <strain evidence="5 6">CECT 8305</strain>
    </source>
</reference>
<evidence type="ECO:0000256" key="2">
    <source>
        <dbReference type="ARBA" id="ARBA00022741"/>
    </source>
</evidence>
<dbReference type="RefSeq" id="WP_312866885.1">
    <property type="nucleotide sequence ID" value="NZ_JACHJL010000007.1"/>
</dbReference>
<accession>A0A7W9QA21</accession>
<dbReference type="GO" id="GO:0004674">
    <property type="term" value="F:protein serine/threonine kinase activity"/>
    <property type="evidence" value="ECO:0007669"/>
    <property type="project" value="UniProtKB-KW"/>
</dbReference>
<evidence type="ECO:0000313" key="5">
    <source>
        <dbReference type="EMBL" id="MBB5936144.1"/>
    </source>
</evidence>
<dbReference type="Gene3D" id="1.10.510.10">
    <property type="entry name" value="Transferase(Phosphotransferase) domain 1"/>
    <property type="match status" value="1"/>
</dbReference>
<dbReference type="EMBL" id="JACHJL010000007">
    <property type="protein sequence ID" value="MBB5936144.1"/>
    <property type="molecule type" value="Genomic_DNA"/>
</dbReference>
<proteinExistence type="predicted"/>
<dbReference type="Proteomes" id="UP000588098">
    <property type="component" value="Unassembled WGS sequence"/>
</dbReference>